<name>A0A1I5W0Y5_9GAMM</name>
<sequence>MQTNNSFTFDPKQLEKLIAHRASWYAAQEDTHNTKGALVNISEPYPMLALKRVVELTKAGYELAEDAPCNITGAWSSVYLLKPAEMQQAEIEEIKRNAEIEYRANLESEKARYIEEQAVRMLAEKKAQAELKQAALDAKALEQLKRDLAAQVGGV</sequence>
<dbReference type="EMBL" id="FOXM01000012">
    <property type="protein sequence ID" value="SFQ13267.1"/>
    <property type="molecule type" value="Genomic_DNA"/>
</dbReference>
<feature type="coiled-coil region" evidence="1">
    <location>
        <begin position="124"/>
        <end position="151"/>
    </location>
</feature>
<gene>
    <name evidence="2" type="ORF">SAMN05216229_11229</name>
</gene>
<evidence type="ECO:0000313" key="2">
    <source>
        <dbReference type="EMBL" id="SFQ13267.1"/>
    </source>
</evidence>
<evidence type="ECO:0000256" key="1">
    <source>
        <dbReference type="SAM" id="Coils"/>
    </source>
</evidence>
<keyword evidence="1" id="KW-0175">Coiled coil</keyword>
<evidence type="ECO:0000313" key="3">
    <source>
        <dbReference type="Proteomes" id="UP000243084"/>
    </source>
</evidence>
<proteinExistence type="predicted"/>
<reference evidence="3" key="1">
    <citation type="submission" date="2016-10" db="EMBL/GenBank/DDBJ databases">
        <authorList>
            <person name="Varghese N."/>
            <person name="Submissions S."/>
        </authorList>
    </citation>
    <scope>NUCLEOTIDE SEQUENCE [LARGE SCALE GENOMIC DNA]</scope>
    <source>
        <strain evidence="3">JCM 18195</strain>
    </source>
</reference>
<dbReference type="RefSeq" id="WP_139231065.1">
    <property type="nucleotide sequence ID" value="NZ_FOXM01000012.1"/>
</dbReference>
<keyword evidence="3" id="KW-1185">Reference proteome</keyword>
<dbReference type="AlphaFoldDB" id="A0A1I5W0Y5"/>
<protein>
    <submittedName>
        <fullName evidence="2">Uncharacterized protein</fullName>
    </submittedName>
</protein>
<organism evidence="2 3">
    <name type="scientific">Geopseudomonas sagittaria</name>
    <dbReference type="NCBI Taxonomy" id="1135990"/>
    <lineage>
        <taxon>Bacteria</taxon>
        <taxon>Pseudomonadati</taxon>
        <taxon>Pseudomonadota</taxon>
        <taxon>Gammaproteobacteria</taxon>
        <taxon>Pseudomonadales</taxon>
        <taxon>Pseudomonadaceae</taxon>
        <taxon>Geopseudomonas</taxon>
    </lineage>
</organism>
<accession>A0A1I5W0Y5</accession>
<dbReference type="Proteomes" id="UP000243084">
    <property type="component" value="Unassembled WGS sequence"/>
</dbReference>